<reference evidence="1 2" key="1">
    <citation type="journal article" date="2024" name="Nat. Commun.">
        <title>Phylogenomics reveals the evolutionary origins of lichenization in chlorophyte algae.</title>
        <authorList>
            <person name="Puginier C."/>
            <person name="Libourel C."/>
            <person name="Otte J."/>
            <person name="Skaloud P."/>
            <person name="Haon M."/>
            <person name="Grisel S."/>
            <person name="Petersen M."/>
            <person name="Berrin J.G."/>
            <person name="Delaux P.M."/>
            <person name="Dal Grande F."/>
            <person name="Keller J."/>
        </authorList>
    </citation>
    <scope>NUCLEOTIDE SEQUENCE [LARGE SCALE GENOMIC DNA]</scope>
    <source>
        <strain evidence="1 2">SAG 2043</strain>
    </source>
</reference>
<dbReference type="Gene3D" id="3.40.50.1440">
    <property type="entry name" value="Tubulin/FtsZ, GTPase domain"/>
    <property type="match status" value="1"/>
</dbReference>
<comment type="caution">
    <text evidence="1">The sequence shown here is derived from an EMBL/GenBank/DDBJ whole genome shotgun (WGS) entry which is preliminary data.</text>
</comment>
<dbReference type="EMBL" id="JALJOR010000004">
    <property type="protein sequence ID" value="KAK9817972.1"/>
    <property type="molecule type" value="Genomic_DNA"/>
</dbReference>
<organism evidence="1 2">
    <name type="scientific">[Myrmecia] bisecta</name>
    <dbReference type="NCBI Taxonomy" id="41462"/>
    <lineage>
        <taxon>Eukaryota</taxon>
        <taxon>Viridiplantae</taxon>
        <taxon>Chlorophyta</taxon>
        <taxon>core chlorophytes</taxon>
        <taxon>Trebouxiophyceae</taxon>
        <taxon>Trebouxiales</taxon>
        <taxon>Trebouxiaceae</taxon>
        <taxon>Myrmecia</taxon>
    </lineage>
</organism>
<proteinExistence type="predicted"/>
<dbReference type="AlphaFoldDB" id="A0AAW1QAH5"/>
<name>A0AAW1QAH5_9CHLO</name>
<dbReference type="Proteomes" id="UP001489004">
    <property type="component" value="Unassembled WGS sequence"/>
</dbReference>
<evidence type="ECO:0000313" key="2">
    <source>
        <dbReference type="Proteomes" id="UP001489004"/>
    </source>
</evidence>
<dbReference type="InterPro" id="IPR036525">
    <property type="entry name" value="Tubulin/FtsZ_GTPase_sf"/>
</dbReference>
<dbReference type="SUPFAM" id="SSF52490">
    <property type="entry name" value="Tubulin nucleotide-binding domain-like"/>
    <property type="match status" value="1"/>
</dbReference>
<gene>
    <name evidence="1" type="ORF">WJX72_005131</name>
</gene>
<sequence>MGACNACNAVLGLPGVLEFADGCVVIDNKALYQAFHHKGSCVEPTSRRLAFHMNKWAVNAMIDITSPLRFAHPGETPTSLEAMLAALNPQPRFSLYTPSRAPFEPYGARPQGLYHHEQPDVEELMTGRHSAALIVNSPAIRDLVKRVVEQAQPGKAEHGRRAGLDGAALAEAELVVDMLLSLYEAHDASAGAAD</sequence>
<keyword evidence="2" id="KW-1185">Reference proteome</keyword>
<protein>
    <submittedName>
        <fullName evidence="1">Uncharacterized protein</fullName>
    </submittedName>
</protein>
<evidence type="ECO:0000313" key="1">
    <source>
        <dbReference type="EMBL" id="KAK9817972.1"/>
    </source>
</evidence>
<accession>A0AAW1QAH5</accession>